<dbReference type="PROSITE" id="PS51257">
    <property type="entry name" value="PROKAR_LIPOPROTEIN"/>
    <property type="match status" value="1"/>
</dbReference>
<dbReference type="OrthoDB" id="9766256at2"/>
<dbReference type="Proteomes" id="UP000199421">
    <property type="component" value="Unassembled WGS sequence"/>
</dbReference>
<organism evidence="1 2">
    <name type="scientific">Olivibacter domesticus</name>
    <name type="common">Pseudosphingobacterium domesticum</name>
    <dbReference type="NCBI Taxonomy" id="407022"/>
    <lineage>
        <taxon>Bacteria</taxon>
        <taxon>Pseudomonadati</taxon>
        <taxon>Bacteroidota</taxon>
        <taxon>Sphingobacteriia</taxon>
        <taxon>Sphingobacteriales</taxon>
        <taxon>Sphingobacteriaceae</taxon>
        <taxon>Olivibacter</taxon>
    </lineage>
</organism>
<dbReference type="Pfam" id="PF12771">
    <property type="entry name" value="SusD-like_2"/>
    <property type="match status" value="1"/>
</dbReference>
<dbReference type="InterPro" id="IPR011990">
    <property type="entry name" value="TPR-like_helical_dom_sf"/>
</dbReference>
<evidence type="ECO:0000313" key="1">
    <source>
        <dbReference type="EMBL" id="SEL74612.1"/>
    </source>
</evidence>
<proteinExistence type="predicted"/>
<dbReference type="InterPro" id="IPR041662">
    <property type="entry name" value="SusD-like_2"/>
</dbReference>
<dbReference type="RefSeq" id="WP_093326456.1">
    <property type="nucleotide sequence ID" value="NZ_FOAF01000003.1"/>
</dbReference>
<dbReference type="Gene3D" id="1.25.40.390">
    <property type="match status" value="1"/>
</dbReference>
<dbReference type="SUPFAM" id="SSF48452">
    <property type="entry name" value="TPR-like"/>
    <property type="match status" value="1"/>
</dbReference>
<dbReference type="AlphaFoldDB" id="A0A1H7SPQ4"/>
<gene>
    <name evidence="1" type="ORF">SAMN05661044_03323</name>
</gene>
<keyword evidence="2" id="KW-1185">Reference proteome</keyword>
<accession>A0A1H7SPQ4</accession>
<name>A0A1H7SPQ4_OLID1</name>
<dbReference type="EMBL" id="FOAF01000003">
    <property type="protein sequence ID" value="SEL74612.1"/>
    <property type="molecule type" value="Genomic_DNA"/>
</dbReference>
<sequence>MKRHNNKLGFLTILCLIGLGSCTKSFEELNYDPNNAHEVNPEYLLSYAQKNAMDNTWDEWQNGRFGLLYSQQWSQPDYTEESRYQIRTNVNYNLWAAYYHDVLNNLEESVKQNEADLISGSPNKSAISKIFKSWAFHVLTDIYGDVPYGEALQGEAALNPKYESSQVIYADLLKTLQEQVEILDEDQSSYGSGDNIYGGDVIKWKKFANSLIVRIALRMVDKDPQAARTAIEAAVSSGVFQGNEDNALYHYLANAPNNNPINESYKSRTGDFSVSKTLVDYMKEVNDPRLAVYASPAEVSGEYVGYVYGSSTVINADQVSLPGTRIRAAEESGIFMSYPEVAFALAEAAERGFSVGGTAEDFYKKGITASMNYWGVTDGNAINQYIAANPYSSADWKNVIGVQKWLGMYMQGIQAWLERIRLDIKKPGGAQLFVAPVSGSLDQNVDFVPYRMTYPVEEQTRNAVNYRDAVSKIAGGIDSKGAKQWWMP</sequence>
<protein>
    <submittedName>
        <fullName evidence="1">Starch-binding associating with outer membrane</fullName>
    </submittedName>
</protein>
<reference evidence="2" key="1">
    <citation type="submission" date="2016-10" db="EMBL/GenBank/DDBJ databases">
        <authorList>
            <person name="Varghese N."/>
            <person name="Submissions S."/>
        </authorList>
    </citation>
    <scope>NUCLEOTIDE SEQUENCE [LARGE SCALE GENOMIC DNA]</scope>
    <source>
        <strain evidence="2">DSM 18733</strain>
    </source>
</reference>
<dbReference type="STRING" id="407022.SAMN05661044_03323"/>
<evidence type="ECO:0000313" key="2">
    <source>
        <dbReference type="Proteomes" id="UP000199421"/>
    </source>
</evidence>